<dbReference type="GO" id="GO:0033214">
    <property type="term" value="P:siderophore-iron import into cell"/>
    <property type="evidence" value="ECO:0007669"/>
    <property type="project" value="TreeGrafter"/>
</dbReference>
<evidence type="ECO:0000256" key="7">
    <source>
        <dbReference type="ARBA" id="ARBA00023136"/>
    </source>
</evidence>
<dbReference type="GO" id="GO:0005886">
    <property type="term" value="C:plasma membrane"/>
    <property type="evidence" value="ECO:0007669"/>
    <property type="project" value="UniProtKB-SubCell"/>
</dbReference>
<feature type="transmembrane region" description="Helical" evidence="9">
    <location>
        <begin position="68"/>
        <end position="88"/>
    </location>
</feature>
<accession>A0A345NK13</accession>
<dbReference type="RefSeq" id="WP_114927136.1">
    <property type="nucleotide sequence ID" value="NZ_CP031229.1"/>
</dbReference>
<dbReference type="AlphaFoldDB" id="A0A345NK13"/>
<keyword evidence="7 9" id="KW-0472">Membrane</keyword>
<dbReference type="Proteomes" id="UP000253790">
    <property type="component" value="Chromosome"/>
</dbReference>
<dbReference type="CDD" id="cd06550">
    <property type="entry name" value="TM_ABC_iron-siderophores_like"/>
    <property type="match status" value="1"/>
</dbReference>
<dbReference type="GO" id="GO:0022857">
    <property type="term" value="F:transmembrane transporter activity"/>
    <property type="evidence" value="ECO:0007669"/>
    <property type="project" value="InterPro"/>
</dbReference>
<keyword evidence="11" id="KW-1185">Reference proteome</keyword>
<dbReference type="PANTHER" id="PTHR30472:SF19">
    <property type="entry name" value="PETROBACTIN IMPORT SYSTEM PERMEASE PROTEIN YCLO"/>
    <property type="match status" value="1"/>
</dbReference>
<evidence type="ECO:0000256" key="6">
    <source>
        <dbReference type="ARBA" id="ARBA00022989"/>
    </source>
</evidence>
<feature type="transmembrane region" description="Helical" evidence="9">
    <location>
        <begin position="287"/>
        <end position="311"/>
    </location>
</feature>
<feature type="transmembrane region" description="Helical" evidence="9">
    <location>
        <begin position="246"/>
        <end position="275"/>
    </location>
</feature>
<feature type="transmembrane region" description="Helical" evidence="9">
    <location>
        <begin position="127"/>
        <end position="146"/>
    </location>
</feature>
<organism evidence="10 11">
    <name type="scientific">Ornithinimicrobium avium</name>
    <dbReference type="NCBI Taxonomy" id="2283195"/>
    <lineage>
        <taxon>Bacteria</taxon>
        <taxon>Bacillati</taxon>
        <taxon>Actinomycetota</taxon>
        <taxon>Actinomycetes</taxon>
        <taxon>Micrococcales</taxon>
        <taxon>Ornithinimicrobiaceae</taxon>
        <taxon>Ornithinimicrobium</taxon>
    </lineage>
</organism>
<proteinExistence type="inferred from homology"/>
<evidence type="ECO:0000256" key="4">
    <source>
        <dbReference type="ARBA" id="ARBA00022475"/>
    </source>
</evidence>
<gene>
    <name evidence="10" type="ORF">DV701_03810</name>
</gene>
<protein>
    <submittedName>
        <fullName evidence="10">Enterobactin ABC transporter permease</fullName>
    </submittedName>
</protein>
<evidence type="ECO:0000313" key="10">
    <source>
        <dbReference type="EMBL" id="AXH95371.1"/>
    </source>
</evidence>
<evidence type="ECO:0000256" key="8">
    <source>
        <dbReference type="SAM" id="MobiDB-lite"/>
    </source>
</evidence>
<sequence>MTTIAPAPSRRSSPDTPATEDQRVSRTRTVVVALALLVAAACTAYLLYDVRGSWSYAMDLRTRQLAALLITGAAVGASSLVFQTVAGSRILTPSVMGFDALYMLIQTVIVYALGSAAFLALTPGQHFLLDAVLLTVFGWLLFTWLFRRSSRNLLMLVLVGVVLGSFFASLTSLSSRLLSPDDFLTLQDVMFASFSTADPGLLWTAGVVTVLGIAALVPLGRRLDVVALGHDPAVTLGVPFHRTVRITLAVTTMLVAAATALVGPMLFLGLVVANLARQLVPTHRHAVLVPVAILVGVLTCVAGQLVVVHVFDLTTTLSVVVNLVGGLYFLRLLMRTVLL</sequence>
<name>A0A345NK13_9MICO</name>
<reference evidence="10 11" key="1">
    <citation type="submission" date="2018-07" db="EMBL/GenBank/DDBJ databases">
        <title>Complete genome sequencing of Ornithinimicrobium sp. AMA3305.</title>
        <authorList>
            <person name="Bae J.-W."/>
        </authorList>
    </citation>
    <scope>NUCLEOTIDE SEQUENCE [LARGE SCALE GENOMIC DNA]</scope>
    <source>
        <strain evidence="10 11">AMA3305</strain>
    </source>
</reference>
<dbReference type="Gene3D" id="1.10.3470.10">
    <property type="entry name" value="ABC transporter involved in vitamin B12 uptake, BtuC"/>
    <property type="match status" value="1"/>
</dbReference>
<dbReference type="PANTHER" id="PTHR30472">
    <property type="entry name" value="FERRIC ENTEROBACTIN TRANSPORT SYSTEM PERMEASE PROTEIN"/>
    <property type="match status" value="1"/>
</dbReference>
<comment type="similarity">
    <text evidence="2">Belongs to the binding-protein-dependent transport system permease family. FecCD subfamily.</text>
</comment>
<feature type="region of interest" description="Disordered" evidence="8">
    <location>
        <begin position="1"/>
        <end position="23"/>
    </location>
</feature>
<keyword evidence="6 9" id="KW-1133">Transmembrane helix</keyword>
<dbReference type="InterPro" id="IPR037294">
    <property type="entry name" value="ABC_BtuC-like"/>
</dbReference>
<evidence type="ECO:0000313" key="11">
    <source>
        <dbReference type="Proteomes" id="UP000253790"/>
    </source>
</evidence>
<feature type="transmembrane region" description="Helical" evidence="9">
    <location>
        <begin position="30"/>
        <end position="48"/>
    </location>
</feature>
<keyword evidence="4" id="KW-1003">Cell membrane</keyword>
<keyword evidence="5 9" id="KW-0812">Transmembrane</keyword>
<evidence type="ECO:0000256" key="2">
    <source>
        <dbReference type="ARBA" id="ARBA00007935"/>
    </source>
</evidence>
<feature type="transmembrane region" description="Helical" evidence="9">
    <location>
        <begin position="317"/>
        <end position="334"/>
    </location>
</feature>
<keyword evidence="3" id="KW-0813">Transport</keyword>
<comment type="subcellular location">
    <subcellularLocation>
        <location evidence="1">Cell membrane</location>
        <topology evidence="1">Multi-pass membrane protein</topology>
    </subcellularLocation>
</comment>
<evidence type="ECO:0000256" key="3">
    <source>
        <dbReference type="ARBA" id="ARBA00022448"/>
    </source>
</evidence>
<dbReference type="OrthoDB" id="9796260at2"/>
<dbReference type="KEGG" id="orn:DV701_03810"/>
<dbReference type="Pfam" id="PF01032">
    <property type="entry name" value="FecCD"/>
    <property type="match status" value="1"/>
</dbReference>
<feature type="transmembrane region" description="Helical" evidence="9">
    <location>
        <begin position="153"/>
        <end position="173"/>
    </location>
</feature>
<evidence type="ECO:0000256" key="5">
    <source>
        <dbReference type="ARBA" id="ARBA00022692"/>
    </source>
</evidence>
<evidence type="ECO:0000256" key="9">
    <source>
        <dbReference type="SAM" id="Phobius"/>
    </source>
</evidence>
<evidence type="ECO:0000256" key="1">
    <source>
        <dbReference type="ARBA" id="ARBA00004651"/>
    </source>
</evidence>
<feature type="transmembrane region" description="Helical" evidence="9">
    <location>
        <begin position="100"/>
        <end position="121"/>
    </location>
</feature>
<dbReference type="InterPro" id="IPR000522">
    <property type="entry name" value="ABC_transptr_permease_BtuC"/>
</dbReference>
<dbReference type="SUPFAM" id="SSF81345">
    <property type="entry name" value="ABC transporter involved in vitamin B12 uptake, BtuC"/>
    <property type="match status" value="1"/>
</dbReference>
<dbReference type="EMBL" id="CP031229">
    <property type="protein sequence ID" value="AXH95371.1"/>
    <property type="molecule type" value="Genomic_DNA"/>
</dbReference>